<protein>
    <submittedName>
        <fullName evidence="1">Uncharacterized protein</fullName>
    </submittedName>
</protein>
<dbReference type="Proteomes" id="UP000028483">
    <property type="component" value="Unassembled WGS sequence"/>
</dbReference>
<dbReference type="HOGENOM" id="CLU_1643051_0_0_6"/>
<reference evidence="1" key="1">
    <citation type="submission" date="2013-07" db="EMBL/GenBank/DDBJ databases">
        <title>Sub-species coevolution in mutualistic symbiosis.</title>
        <authorList>
            <person name="Murfin K."/>
            <person name="Klassen J."/>
            <person name="Lee M."/>
            <person name="Forst S."/>
            <person name="Stock P."/>
            <person name="Goodrich-Blair H."/>
        </authorList>
    </citation>
    <scope>NUCLEOTIDE SEQUENCE [LARGE SCALE GENOMIC DNA]</scope>
    <source>
        <strain evidence="1">Oregonense</strain>
    </source>
</reference>
<evidence type="ECO:0000313" key="1">
    <source>
        <dbReference type="EMBL" id="CDH05000.1"/>
    </source>
</evidence>
<dbReference type="EMBL" id="CBSX010000078">
    <property type="protein sequence ID" value="CDH05000.1"/>
    <property type="molecule type" value="Genomic_DNA"/>
</dbReference>
<sequence length="161" mass="18666">MGKKQVDLMYKLIEKELNTSLDNLPPLPVTGFQALRFLWPLNDRFKSKINQINTANYLAKYEKQADKAIERYVFNDDNWDKLPLHVWRVLLERQTQALMLFTTSECTETSVLSMPTGLTHEAKTKFIALFWLHGMKLPFPLVDKAAFDIESTLPDLPLISH</sequence>
<comment type="caution">
    <text evidence="1">The sequence shown here is derived from an EMBL/GenBank/DDBJ whole genome shotgun (WGS) entry which is preliminary data.</text>
</comment>
<dbReference type="RefSeq" id="WP_038255421.1">
    <property type="nucleotide sequence ID" value="NZ_CAWLUU010000149.1"/>
</dbReference>
<name>A0A077P1Q1_XENBV</name>
<dbReference type="AlphaFoldDB" id="A0A077P1Q1"/>
<organism evidence="1">
    <name type="scientific">Xenorhabdus bovienii str. oregonense</name>
    <dbReference type="NCBI Taxonomy" id="1398202"/>
    <lineage>
        <taxon>Bacteria</taxon>
        <taxon>Pseudomonadati</taxon>
        <taxon>Pseudomonadota</taxon>
        <taxon>Gammaproteobacteria</taxon>
        <taxon>Enterobacterales</taxon>
        <taxon>Morganellaceae</taxon>
        <taxon>Xenorhabdus</taxon>
    </lineage>
</organism>
<proteinExistence type="predicted"/>
<accession>A0A077P1Q1</accession>
<gene>
    <name evidence="1" type="ORF">XBO1_1690003</name>
</gene>